<keyword evidence="3" id="KW-1185">Reference proteome</keyword>
<dbReference type="EMBL" id="BPMK01000010">
    <property type="protein sequence ID" value="GIZ52429.1"/>
    <property type="molecule type" value="Genomic_DNA"/>
</dbReference>
<dbReference type="Pfam" id="PF07963">
    <property type="entry name" value="N_methyl"/>
    <property type="match status" value="1"/>
</dbReference>
<dbReference type="PROSITE" id="PS00409">
    <property type="entry name" value="PROKAR_NTER_METHYL"/>
    <property type="match status" value="1"/>
</dbReference>
<comment type="caution">
    <text evidence="2">The sequence shown here is derived from an EMBL/GenBank/DDBJ whole genome shotgun (WGS) entry which is preliminary data.</text>
</comment>
<dbReference type="Proteomes" id="UP000887222">
    <property type="component" value="Unassembled WGS sequence"/>
</dbReference>
<keyword evidence="1" id="KW-1133">Transmembrane helix</keyword>
<organism evidence="2 3">
    <name type="scientific">Noviherbaspirillum aridicola</name>
    <dbReference type="NCBI Taxonomy" id="2849687"/>
    <lineage>
        <taxon>Bacteria</taxon>
        <taxon>Pseudomonadati</taxon>
        <taxon>Pseudomonadota</taxon>
        <taxon>Betaproteobacteria</taxon>
        <taxon>Burkholderiales</taxon>
        <taxon>Oxalobacteraceae</taxon>
        <taxon>Noviherbaspirillum</taxon>
    </lineage>
</organism>
<proteinExistence type="predicted"/>
<keyword evidence="1" id="KW-0812">Transmembrane</keyword>
<keyword evidence="1" id="KW-0472">Membrane</keyword>
<name>A0ABQ4Q6U1_9BURK</name>
<dbReference type="NCBIfam" id="TIGR02532">
    <property type="entry name" value="IV_pilin_GFxxxE"/>
    <property type="match status" value="1"/>
</dbReference>
<feature type="transmembrane region" description="Helical" evidence="1">
    <location>
        <begin position="20"/>
        <end position="41"/>
    </location>
</feature>
<evidence type="ECO:0000256" key="1">
    <source>
        <dbReference type="SAM" id="Phobius"/>
    </source>
</evidence>
<evidence type="ECO:0008006" key="4">
    <source>
        <dbReference type="Google" id="ProtNLM"/>
    </source>
</evidence>
<gene>
    <name evidence="2" type="ORF">NCCP691_24430</name>
</gene>
<accession>A0ABQ4Q6U1</accession>
<dbReference type="InterPro" id="IPR012902">
    <property type="entry name" value="N_methyl_site"/>
</dbReference>
<sequence>MSMLSHSRREPARRQSGVTLVELVISIVIIGIGVAGILQVLSLTTQRSADPLQRKQALAIAEGLMEEVRLARFTYCDPADPAAATATSAAGCATAEQAGPEAGNARPFDNVNDYVAEFDKDEPYSADAAGNPHAGTIGAYTASVTIRPDAALGPVGGRIASGSTPAQMEVLRITVTVRYNNGNDSVVLDGYRTRYAPQALP</sequence>
<protein>
    <recommendedName>
        <fullName evidence="4">MSHA pilin protein MshD</fullName>
    </recommendedName>
</protein>
<reference evidence="2 3" key="1">
    <citation type="journal article" date="2022" name="Int. J. Syst. Evol. Microbiol.">
        <title>Noviherbaspirillum aridicola sp. nov., isolated from an arid soil in Pakistan.</title>
        <authorList>
            <person name="Khan I.U."/>
            <person name="Saqib M."/>
            <person name="Amin A."/>
            <person name="Hussain F."/>
            <person name="Li L."/>
            <person name="Liu Y.H."/>
            <person name="Fang B.Z."/>
            <person name="Ahmed I."/>
            <person name="Li W.J."/>
        </authorList>
    </citation>
    <scope>NUCLEOTIDE SEQUENCE [LARGE SCALE GENOMIC DNA]</scope>
    <source>
        <strain evidence="2 3">NCCP-691</strain>
    </source>
</reference>
<evidence type="ECO:0000313" key="3">
    <source>
        <dbReference type="Proteomes" id="UP000887222"/>
    </source>
</evidence>
<evidence type="ECO:0000313" key="2">
    <source>
        <dbReference type="EMBL" id="GIZ52429.1"/>
    </source>
</evidence>